<evidence type="ECO:0000313" key="2">
    <source>
        <dbReference type="Proteomes" id="UP000008495"/>
    </source>
</evidence>
<dbReference type="EMBL" id="BAGZ01000022">
    <property type="protein sequence ID" value="GAB79256.1"/>
    <property type="molecule type" value="Genomic_DNA"/>
</dbReference>
<dbReference type="InterPro" id="IPR052703">
    <property type="entry name" value="Aromatic_CoA_ox/epox"/>
</dbReference>
<dbReference type="Proteomes" id="UP000008495">
    <property type="component" value="Unassembled WGS sequence"/>
</dbReference>
<gene>
    <name evidence="1" type="primary">paaI</name>
    <name evidence="1" type="ORF">AUCHE_22_00260</name>
</gene>
<dbReference type="Gene3D" id="1.20.1260.10">
    <property type="match status" value="1"/>
</dbReference>
<name>K6UNU3_9MICO</name>
<dbReference type="RefSeq" id="WP_006504013.1">
    <property type="nucleotide sequence ID" value="NZ_BAGZ01000022.1"/>
</dbReference>
<dbReference type="InterPro" id="IPR011882">
    <property type="entry name" value="PaaC"/>
</dbReference>
<keyword evidence="2" id="KW-1185">Reference proteome</keyword>
<reference evidence="1 2" key="1">
    <citation type="submission" date="2012-08" db="EMBL/GenBank/DDBJ databases">
        <title>Whole genome shotgun sequence of Austwickia chelonae NBRC 105200.</title>
        <authorList>
            <person name="Yoshida I."/>
            <person name="Hosoyama A."/>
            <person name="Tsuchikane K."/>
            <person name="Katsumata H."/>
            <person name="Ando Y."/>
            <person name="Ohji S."/>
            <person name="Hamada M."/>
            <person name="Tamura T."/>
            <person name="Yamazoe A."/>
            <person name="Yamazaki S."/>
            <person name="Fujita N."/>
        </authorList>
    </citation>
    <scope>NUCLEOTIDE SEQUENCE [LARGE SCALE GENOMIC DNA]</scope>
    <source>
        <strain evidence="1 2">NBRC 105200</strain>
    </source>
</reference>
<dbReference type="InterPro" id="IPR009078">
    <property type="entry name" value="Ferritin-like_SF"/>
</dbReference>
<dbReference type="PANTHER" id="PTHR30458:SF0">
    <property type="entry name" value="1,2-PHENYLACETYL-COA EPOXIDASE, SUBUNIT C"/>
    <property type="match status" value="1"/>
</dbReference>
<organism evidence="1 2">
    <name type="scientific">Austwickia chelonae NBRC 105200</name>
    <dbReference type="NCBI Taxonomy" id="1184607"/>
    <lineage>
        <taxon>Bacteria</taxon>
        <taxon>Bacillati</taxon>
        <taxon>Actinomycetota</taxon>
        <taxon>Actinomycetes</taxon>
        <taxon>Micrococcales</taxon>
        <taxon>Dermatophilaceae</taxon>
        <taxon>Austwickia</taxon>
    </lineage>
</organism>
<protein>
    <submittedName>
        <fullName evidence="1">Phenylacetate-CoA oxygenase subunit PaaI</fullName>
    </submittedName>
</protein>
<dbReference type="AlphaFoldDB" id="K6UNU3"/>
<dbReference type="InterPro" id="IPR007814">
    <property type="entry name" value="PaaA_PaaC"/>
</dbReference>
<sequence length="283" mass="31133">MSSGGFASATKIGVGVALTPEDIATQLERGDAPDEQVARYALRLGDDALVLSQRLCWWVSRAPEMEEDIALANIALDLLGHARSFLTYAGSAWGRSEDDLAFFRDEDEFVCAQIVELENGDFGQTIARQVVVSLYQLGLYDALRGSGDVMVAAIAAKAYKEVEYHVDHAWQWVLRLGLGTAESRRRLQHGVEVVWPYVEELFVDDELIDLLGDVEHGGIAVRPSALRADFDRRLGRLFAEAGLEVPQVPAACTGGRRGMHREAFGPLLAEMQVLARRHPGASW</sequence>
<comment type="caution">
    <text evidence="1">The sequence shown here is derived from an EMBL/GenBank/DDBJ whole genome shotgun (WGS) entry which is preliminary data.</text>
</comment>
<dbReference type="GO" id="GO:0005829">
    <property type="term" value="C:cytosol"/>
    <property type="evidence" value="ECO:0007669"/>
    <property type="project" value="TreeGrafter"/>
</dbReference>
<dbReference type="NCBIfam" id="TIGR02158">
    <property type="entry name" value="PA_CoA_Oxy3"/>
    <property type="match status" value="1"/>
</dbReference>
<evidence type="ECO:0000313" key="1">
    <source>
        <dbReference type="EMBL" id="GAB79256.1"/>
    </source>
</evidence>
<proteinExistence type="predicted"/>
<dbReference type="SUPFAM" id="SSF47240">
    <property type="entry name" value="Ferritin-like"/>
    <property type="match status" value="1"/>
</dbReference>
<dbReference type="OrthoDB" id="9789947at2"/>
<dbReference type="STRING" id="100225.SAMN05421595_2564"/>
<dbReference type="Pfam" id="PF05138">
    <property type="entry name" value="PaaA_PaaC"/>
    <property type="match status" value="1"/>
</dbReference>
<dbReference type="PIRSF" id="PIRSF037834">
    <property type="entry name" value="PA_CoA_Oase3"/>
    <property type="match status" value="1"/>
</dbReference>
<dbReference type="PANTHER" id="PTHR30458">
    <property type="entry name" value="PHENYLACETIC ACID DEGRADATION PROTEIN PAA"/>
    <property type="match status" value="1"/>
</dbReference>
<dbReference type="eggNOG" id="COG3396">
    <property type="taxonomic scope" value="Bacteria"/>
</dbReference>
<dbReference type="InterPro" id="IPR012347">
    <property type="entry name" value="Ferritin-like"/>
</dbReference>
<accession>K6UNU3</accession>
<dbReference type="GO" id="GO:0010124">
    <property type="term" value="P:phenylacetate catabolic process"/>
    <property type="evidence" value="ECO:0007669"/>
    <property type="project" value="InterPro"/>
</dbReference>